<reference evidence="2" key="1">
    <citation type="submission" date="2020-05" db="EMBL/GenBank/DDBJ databases">
        <title>WGS assembly of Panicum virgatum.</title>
        <authorList>
            <person name="Lovell J.T."/>
            <person name="Jenkins J."/>
            <person name="Shu S."/>
            <person name="Juenger T.E."/>
            <person name="Schmutz J."/>
        </authorList>
    </citation>
    <scope>NUCLEOTIDE SEQUENCE</scope>
    <source>
        <strain evidence="2">AP13</strain>
    </source>
</reference>
<dbReference type="EMBL" id="CM029038">
    <property type="protein sequence ID" value="KAG2650841.1"/>
    <property type="molecule type" value="Genomic_DNA"/>
</dbReference>
<organism evidence="2 3">
    <name type="scientific">Panicum virgatum</name>
    <name type="common">Blackwell switchgrass</name>
    <dbReference type="NCBI Taxonomy" id="38727"/>
    <lineage>
        <taxon>Eukaryota</taxon>
        <taxon>Viridiplantae</taxon>
        <taxon>Streptophyta</taxon>
        <taxon>Embryophyta</taxon>
        <taxon>Tracheophyta</taxon>
        <taxon>Spermatophyta</taxon>
        <taxon>Magnoliopsida</taxon>
        <taxon>Liliopsida</taxon>
        <taxon>Poales</taxon>
        <taxon>Poaceae</taxon>
        <taxon>PACMAD clade</taxon>
        <taxon>Panicoideae</taxon>
        <taxon>Panicodae</taxon>
        <taxon>Paniceae</taxon>
        <taxon>Panicinae</taxon>
        <taxon>Panicum</taxon>
        <taxon>Panicum sect. Hiantes</taxon>
    </lineage>
</organism>
<feature type="compositionally biased region" description="Low complexity" evidence="1">
    <location>
        <begin position="40"/>
        <end position="53"/>
    </location>
</feature>
<feature type="region of interest" description="Disordered" evidence="1">
    <location>
        <begin position="1"/>
        <end position="79"/>
    </location>
</feature>
<proteinExistence type="predicted"/>
<name>A0A8T0WMJ5_PANVG</name>
<accession>A0A8T0WMJ5</accession>
<protein>
    <submittedName>
        <fullName evidence="2">Uncharacterized protein</fullName>
    </submittedName>
</protein>
<evidence type="ECO:0000313" key="2">
    <source>
        <dbReference type="EMBL" id="KAG2650841.1"/>
    </source>
</evidence>
<evidence type="ECO:0000256" key="1">
    <source>
        <dbReference type="SAM" id="MobiDB-lite"/>
    </source>
</evidence>
<evidence type="ECO:0000313" key="3">
    <source>
        <dbReference type="Proteomes" id="UP000823388"/>
    </source>
</evidence>
<dbReference type="AlphaFoldDB" id="A0A8T0WMJ5"/>
<gene>
    <name evidence="2" type="ORF">PVAP13_1NG242476</name>
</gene>
<dbReference type="Proteomes" id="UP000823388">
    <property type="component" value="Chromosome 1N"/>
</dbReference>
<comment type="caution">
    <text evidence="2">The sequence shown here is derived from an EMBL/GenBank/DDBJ whole genome shotgun (WGS) entry which is preliminary data.</text>
</comment>
<feature type="compositionally biased region" description="Polar residues" evidence="1">
    <location>
        <begin position="61"/>
        <end position="70"/>
    </location>
</feature>
<keyword evidence="3" id="KW-1185">Reference proteome</keyword>
<sequence>MVAASAVVADGTGCVDTPTHHRQDAAAPSVNPGPHPSPSTPAAAASSNTSNSSERPRAATPSYTASNASYGPQAGPSNIDADDGAINSFMAAHTASGLAGATTAIHPSFILKTRVARRGAPPFFNSDGFPMVTPPAASASASPAPMTTIPETTASATLVVSATASPAPSSSTAPTPACLLG</sequence>